<feature type="transmembrane region" description="Helical" evidence="1">
    <location>
        <begin position="57"/>
        <end position="75"/>
    </location>
</feature>
<reference evidence="2 3" key="1">
    <citation type="submission" date="2016-04" db="EMBL/GenBank/DDBJ databases">
        <title>Complete genome sequence of Thermococcus barossii type strain SHCK-94.</title>
        <authorList>
            <person name="Oger P.M."/>
        </authorList>
    </citation>
    <scope>NUCLEOTIDE SEQUENCE [LARGE SCALE GENOMIC DNA]</scope>
    <source>
        <strain evidence="2 3">SHCK-94</strain>
    </source>
</reference>
<accession>A0A2Z2MPQ2</accession>
<name>A0A2Z2MPQ2_9EURY</name>
<dbReference type="KEGG" id="tbs:A3L01_02915"/>
<keyword evidence="1" id="KW-0812">Transmembrane</keyword>
<evidence type="ECO:0000256" key="1">
    <source>
        <dbReference type="SAM" id="Phobius"/>
    </source>
</evidence>
<sequence>MALGALYIALDLRAKRKKNAGRLSMLFTAGMGAYLITLGLFSILVREGRISSTMYAAVIWAFTLALIPMALYIMAKRGTRASA</sequence>
<keyword evidence="3" id="KW-1185">Reference proteome</keyword>
<evidence type="ECO:0000313" key="2">
    <source>
        <dbReference type="EMBL" id="ASJ04361.1"/>
    </source>
</evidence>
<organism evidence="2 3">
    <name type="scientific">Thermococcus barossii</name>
    <dbReference type="NCBI Taxonomy" id="54077"/>
    <lineage>
        <taxon>Archaea</taxon>
        <taxon>Methanobacteriati</taxon>
        <taxon>Methanobacteriota</taxon>
        <taxon>Thermococci</taxon>
        <taxon>Thermococcales</taxon>
        <taxon>Thermococcaceae</taxon>
        <taxon>Thermococcus</taxon>
    </lineage>
</organism>
<dbReference type="Proteomes" id="UP000250272">
    <property type="component" value="Chromosome"/>
</dbReference>
<evidence type="ECO:0000313" key="3">
    <source>
        <dbReference type="Proteomes" id="UP000250272"/>
    </source>
</evidence>
<dbReference type="AlphaFoldDB" id="A0A2Z2MPQ2"/>
<gene>
    <name evidence="2" type="ORF">A3L01_02915</name>
</gene>
<keyword evidence="1" id="KW-0472">Membrane</keyword>
<dbReference type="EMBL" id="CP015101">
    <property type="protein sequence ID" value="ASJ04361.1"/>
    <property type="molecule type" value="Genomic_DNA"/>
</dbReference>
<protein>
    <submittedName>
        <fullName evidence="2">Uncharacterized protein</fullName>
    </submittedName>
</protein>
<feature type="transmembrane region" description="Helical" evidence="1">
    <location>
        <begin position="23"/>
        <end position="45"/>
    </location>
</feature>
<proteinExistence type="predicted"/>
<keyword evidence="1" id="KW-1133">Transmembrane helix</keyword>